<evidence type="ECO:0000313" key="10">
    <source>
        <dbReference type="EMBL" id="ESO07112.1"/>
    </source>
</evidence>
<dbReference type="PANTHER" id="PTHR24034:SF209">
    <property type="entry name" value="EGF-LIKE DOMAIN-CONTAINING PROTEIN"/>
    <property type="match status" value="1"/>
</dbReference>
<dbReference type="GO" id="GO:0005509">
    <property type="term" value="F:calcium ion binding"/>
    <property type="evidence" value="ECO:0007669"/>
    <property type="project" value="InterPro"/>
</dbReference>
<evidence type="ECO:0000256" key="2">
    <source>
        <dbReference type="ARBA" id="ARBA00022525"/>
    </source>
</evidence>
<dbReference type="Pfam" id="PF07645">
    <property type="entry name" value="EGF_CA"/>
    <property type="match status" value="3"/>
</dbReference>
<comment type="subcellular location">
    <subcellularLocation>
        <location evidence="1">Secreted</location>
    </subcellularLocation>
</comment>
<dbReference type="InterPro" id="IPR018097">
    <property type="entry name" value="EGF_Ca-bd_CS"/>
</dbReference>
<reference evidence="12" key="1">
    <citation type="submission" date="2012-12" db="EMBL/GenBank/DDBJ databases">
        <authorList>
            <person name="Hellsten U."/>
            <person name="Grimwood J."/>
            <person name="Chapman J.A."/>
            <person name="Shapiro H."/>
            <person name="Aerts A."/>
            <person name="Otillar R.P."/>
            <person name="Terry A.Y."/>
            <person name="Boore J.L."/>
            <person name="Simakov O."/>
            <person name="Marletaz F."/>
            <person name="Cho S.-J."/>
            <person name="Edsinger-Gonzales E."/>
            <person name="Havlak P."/>
            <person name="Kuo D.-H."/>
            <person name="Larsson T."/>
            <person name="Lv J."/>
            <person name="Arendt D."/>
            <person name="Savage R."/>
            <person name="Osoegawa K."/>
            <person name="de Jong P."/>
            <person name="Lindberg D.R."/>
            <person name="Seaver E.C."/>
            <person name="Weisblat D.A."/>
            <person name="Putnam N.H."/>
            <person name="Grigoriev I.V."/>
            <person name="Rokhsar D.S."/>
        </authorList>
    </citation>
    <scope>NUCLEOTIDE SEQUENCE</scope>
</reference>
<keyword evidence="4" id="KW-0732">Signal</keyword>
<dbReference type="CDD" id="cd00054">
    <property type="entry name" value="EGF_CA"/>
    <property type="match status" value="2"/>
</dbReference>
<dbReference type="EMBL" id="KB096222">
    <property type="protein sequence ID" value="ESO07112.1"/>
    <property type="molecule type" value="Genomic_DNA"/>
</dbReference>
<evidence type="ECO:0000313" key="11">
    <source>
        <dbReference type="EnsemblMetazoa" id="HelroP76450"/>
    </source>
</evidence>
<evidence type="ECO:0000259" key="9">
    <source>
        <dbReference type="PROSITE" id="PS50026"/>
    </source>
</evidence>
<dbReference type="Gene3D" id="2.10.25.10">
    <property type="entry name" value="Laminin"/>
    <property type="match status" value="3"/>
</dbReference>
<dbReference type="STRING" id="6412.T1G2K0"/>
<feature type="domain" description="EGF-like" evidence="9">
    <location>
        <begin position="99"/>
        <end position="140"/>
    </location>
</feature>
<evidence type="ECO:0000256" key="6">
    <source>
        <dbReference type="ARBA" id="ARBA00023157"/>
    </source>
</evidence>
<dbReference type="Proteomes" id="UP000015101">
    <property type="component" value="Unassembled WGS sequence"/>
</dbReference>
<dbReference type="KEGG" id="hro:HELRODRAFT_76450"/>
<dbReference type="OrthoDB" id="41109at2759"/>
<dbReference type="GeneID" id="20215298"/>
<dbReference type="SUPFAM" id="SSF57184">
    <property type="entry name" value="Growth factor receptor domain"/>
    <property type="match status" value="1"/>
</dbReference>
<dbReference type="PROSITE" id="PS00010">
    <property type="entry name" value="ASX_HYDROXYL"/>
    <property type="match status" value="2"/>
</dbReference>
<accession>T1G2K0</accession>
<dbReference type="InterPro" id="IPR000742">
    <property type="entry name" value="EGF"/>
</dbReference>
<dbReference type="SMART" id="SM00181">
    <property type="entry name" value="EGF"/>
    <property type="match status" value="3"/>
</dbReference>
<dbReference type="EMBL" id="AMQM01003547">
    <property type="status" value="NOT_ANNOTATED_CDS"/>
    <property type="molecule type" value="Genomic_DNA"/>
</dbReference>
<gene>
    <name evidence="11" type="primary">20215298</name>
    <name evidence="10" type="ORF">HELRODRAFT_76450</name>
</gene>
<dbReference type="InterPro" id="IPR049883">
    <property type="entry name" value="NOTCH1_EGF-like"/>
</dbReference>
<evidence type="ECO:0000256" key="1">
    <source>
        <dbReference type="ARBA" id="ARBA00004613"/>
    </source>
</evidence>
<dbReference type="InParanoid" id="T1G2K0"/>
<keyword evidence="5" id="KW-0677">Repeat</keyword>
<dbReference type="PROSITE" id="PS01187">
    <property type="entry name" value="EGF_CA"/>
    <property type="match status" value="1"/>
</dbReference>
<feature type="domain" description="EGF-like" evidence="9">
    <location>
        <begin position="55"/>
        <end position="98"/>
    </location>
</feature>
<evidence type="ECO:0000256" key="3">
    <source>
        <dbReference type="ARBA" id="ARBA00022536"/>
    </source>
</evidence>
<dbReference type="SMART" id="SM00179">
    <property type="entry name" value="EGF_CA"/>
    <property type="match status" value="3"/>
</dbReference>
<dbReference type="HOGENOM" id="CLU_004826_9_0_1"/>
<dbReference type="InterPro" id="IPR000152">
    <property type="entry name" value="EGF-type_Asp/Asn_hydroxyl_site"/>
</dbReference>
<sequence>DINECALKIDKCDKQTSYCENIIGSYRCVCKVGFQHISSNKLIYEINFEISASPDIDECAGINKCYTPSTKCVNTFGSYHCRCSVGYYNKSKSPDMCEDINECLVGHGCDPISTHCVNSFGGYQCLCRTGFKPFSELDCQGLFQQI</sequence>
<dbReference type="eggNOG" id="KOG4193">
    <property type="taxonomic scope" value="Eukaryota"/>
</dbReference>
<dbReference type="PROSITE" id="PS01186">
    <property type="entry name" value="EGF_2"/>
    <property type="match status" value="1"/>
</dbReference>
<organism evidence="11 12">
    <name type="scientific">Helobdella robusta</name>
    <name type="common">Californian leech</name>
    <dbReference type="NCBI Taxonomy" id="6412"/>
    <lineage>
        <taxon>Eukaryota</taxon>
        <taxon>Metazoa</taxon>
        <taxon>Spiralia</taxon>
        <taxon>Lophotrochozoa</taxon>
        <taxon>Annelida</taxon>
        <taxon>Clitellata</taxon>
        <taxon>Hirudinea</taxon>
        <taxon>Rhynchobdellida</taxon>
        <taxon>Glossiphoniidae</taxon>
        <taxon>Helobdella</taxon>
    </lineage>
</organism>
<name>T1G2K0_HELRO</name>
<dbReference type="CTD" id="20215298"/>
<keyword evidence="2" id="KW-0964">Secreted</keyword>
<evidence type="ECO:0000256" key="7">
    <source>
        <dbReference type="ARBA" id="ARBA00023180"/>
    </source>
</evidence>
<protein>
    <recommendedName>
        <fullName evidence="9">EGF-like domain-containing protein</fullName>
    </recommendedName>
</protein>
<dbReference type="EnsemblMetazoa" id="HelroT76450">
    <property type="protein sequence ID" value="HelroP76450"/>
    <property type="gene ID" value="HelroG76450"/>
</dbReference>
<dbReference type="InterPro" id="IPR001881">
    <property type="entry name" value="EGF-like_Ca-bd_dom"/>
</dbReference>
<dbReference type="FunFam" id="2.10.25.10:FF:000014">
    <property type="entry name" value="Latent-transforming growth factor beta-binding protein 3"/>
    <property type="match status" value="1"/>
</dbReference>
<dbReference type="GO" id="GO:0005576">
    <property type="term" value="C:extracellular region"/>
    <property type="evidence" value="ECO:0007669"/>
    <property type="project" value="UniProtKB-SubCell"/>
</dbReference>
<keyword evidence="3 8" id="KW-0245">EGF-like domain</keyword>
<dbReference type="AlphaFoldDB" id="T1G2K0"/>
<keyword evidence="12" id="KW-1185">Reference proteome</keyword>
<dbReference type="FunFam" id="2.10.25.10:FF:000038">
    <property type="entry name" value="Fibrillin 2"/>
    <property type="match status" value="1"/>
</dbReference>
<keyword evidence="7" id="KW-0325">Glycoprotein</keyword>
<dbReference type="InterPro" id="IPR009030">
    <property type="entry name" value="Growth_fac_rcpt_cys_sf"/>
</dbReference>
<comment type="caution">
    <text evidence="8">Lacks conserved residue(s) required for the propagation of feature annotation.</text>
</comment>
<evidence type="ECO:0000256" key="4">
    <source>
        <dbReference type="ARBA" id="ARBA00022729"/>
    </source>
</evidence>
<evidence type="ECO:0000256" key="5">
    <source>
        <dbReference type="ARBA" id="ARBA00022737"/>
    </source>
</evidence>
<dbReference type="RefSeq" id="XP_009014490.1">
    <property type="nucleotide sequence ID" value="XM_009016242.1"/>
</dbReference>
<dbReference type="PROSITE" id="PS50026">
    <property type="entry name" value="EGF_3"/>
    <property type="match status" value="2"/>
</dbReference>
<evidence type="ECO:0000256" key="8">
    <source>
        <dbReference type="PROSITE-ProRule" id="PRU00076"/>
    </source>
</evidence>
<proteinExistence type="predicted"/>
<evidence type="ECO:0000313" key="12">
    <source>
        <dbReference type="Proteomes" id="UP000015101"/>
    </source>
</evidence>
<dbReference type="PANTHER" id="PTHR24034">
    <property type="entry name" value="EGF-LIKE DOMAIN-CONTAINING PROTEIN"/>
    <property type="match status" value="1"/>
</dbReference>
<keyword evidence="6" id="KW-1015">Disulfide bond</keyword>
<dbReference type="InterPro" id="IPR050751">
    <property type="entry name" value="ECM_structural_protein"/>
</dbReference>
<dbReference type="OMA" id="EHICATN"/>
<reference evidence="10 12" key="2">
    <citation type="journal article" date="2013" name="Nature">
        <title>Insights into bilaterian evolution from three spiralian genomes.</title>
        <authorList>
            <person name="Simakov O."/>
            <person name="Marletaz F."/>
            <person name="Cho S.J."/>
            <person name="Edsinger-Gonzales E."/>
            <person name="Havlak P."/>
            <person name="Hellsten U."/>
            <person name="Kuo D.H."/>
            <person name="Larsson T."/>
            <person name="Lv J."/>
            <person name="Arendt D."/>
            <person name="Savage R."/>
            <person name="Osoegawa K."/>
            <person name="de Jong P."/>
            <person name="Grimwood J."/>
            <person name="Chapman J.A."/>
            <person name="Shapiro H."/>
            <person name="Aerts A."/>
            <person name="Otillar R.P."/>
            <person name="Terry A.Y."/>
            <person name="Boore J.L."/>
            <person name="Grigoriev I.V."/>
            <person name="Lindberg D.R."/>
            <person name="Seaver E.C."/>
            <person name="Weisblat D.A."/>
            <person name="Putnam N.H."/>
            <person name="Rokhsar D.S."/>
        </authorList>
    </citation>
    <scope>NUCLEOTIDE SEQUENCE</scope>
</reference>
<reference evidence="11" key="3">
    <citation type="submission" date="2015-06" db="UniProtKB">
        <authorList>
            <consortium name="EnsemblMetazoa"/>
        </authorList>
    </citation>
    <scope>IDENTIFICATION</scope>
</reference>